<keyword evidence="2" id="KW-1185">Reference proteome</keyword>
<dbReference type="Proteomes" id="UP000249056">
    <property type="component" value="Unassembled WGS sequence"/>
</dbReference>
<organism evidence="1 2">
    <name type="scientific">Monilinia fructigena</name>
    <dbReference type="NCBI Taxonomy" id="38457"/>
    <lineage>
        <taxon>Eukaryota</taxon>
        <taxon>Fungi</taxon>
        <taxon>Dikarya</taxon>
        <taxon>Ascomycota</taxon>
        <taxon>Pezizomycotina</taxon>
        <taxon>Leotiomycetes</taxon>
        <taxon>Helotiales</taxon>
        <taxon>Sclerotiniaceae</taxon>
        <taxon>Monilinia</taxon>
    </lineage>
</organism>
<proteinExistence type="predicted"/>
<dbReference type="EMBL" id="QKRW01000002">
    <property type="protein sequence ID" value="RAL68213.1"/>
    <property type="molecule type" value="Genomic_DNA"/>
</dbReference>
<accession>A0A395J998</accession>
<gene>
    <name evidence="1" type="ORF">DID88_008917</name>
</gene>
<name>A0A395J998_9HELO</name>
<evidence type="ECO:0000313" key="1">
    <source>
        <dbReference type="EMBL" id="RAL68213.1"/>
    </source>
</evidence>
<dbReference type="AlphaFoldDB" id="A0A395J998"/>
<sequence length="72" mass="8443">MTTYSAEVEIEIRCSSQQAISMRAFENRSMTAKWLRELKLFGSCQWNTKESRKQKRMSLLNPSRTPLIPSLF</sequence>
<protein>
    <submittedName>
        <fullName evidence="1">Uncharacterized protein</fullName>
    </submittedName>
</protein>
<evidence type="ECO:0000313" key="2">
    <source>
        <dbReference type="Proteomes" id="UP000249056"/>
    </source>
</evidence>
<comment type="caution">
    <text evidence="1">The sequence shown here is derived from an EMBL/GenBank/DDBJ whole genome shotgun (WGS) entry which is preliminary data.</text>
</comment>
<reference evidence="1 2" key="1">
    <citation type="submission" date="2018-06" db="EMBL/GenBank/DDBJ databases">
        <title>Genome Sequence of the Brown Rot Fungal Pathogen Monilinia fructigena.</title>
        <authorList>
            <person name="Landi L."/>
            <person name="De Miccolis Angelini R.M."/>
            <person name="Pollastro S."/>
            <person name="Abate D."/>
            <person name="Faretra F."/>
            <person name="Romanazzi G."/>
        </authorList>
    </citation>
    <scope>NUCLEOTIDE SEQUENCE [LARGE SCALE GENOMIC DNA]</scope>
    <source>
        <strain evidence="1 2">Mfrg269</strain>
    </source>
</reference>